<evidence type="ECO:0000256" key="2">
    <source>
        <dbReference type="ARBA" id="ARBA00006490"/>
    </source>
</evidence>
<dbReference type="EC" id="2.8.1.7" evidence="10"/>
<organism evidence="10 11">
    <name type="scientific">Leadbettera azotonutricia (strain ATCC BAA-888 / DSM 13862 / ZAS-9)</name>
    <name type="common">Treponema azotonutricium</name>
    <dbReference type="NCBI Taxonomy" id="545695"/>
    <lineage>
        <taxon>Bacteria</taxon>
        <taxon>Pseudomonadati</taxon>
        <taxon>Spirochaetota</taxon>
        <taxon>Spirochaetia</taxon>
        <taxon>Spirochaetales</taxon>
        <taxon>Breznakiellaceae</taxon>
        <taxon>Leadbettera</taxon>
    </lineage>
</organism>
<dbReference type="PANTHER" id="PTHR11601">
    <property type="entry name" value="CYSTEINE DESULFURYLASE FAMILY MEMBER"/>
    <property type="match status" value="1"/>
</dbReference>
<dbReference type="Gene3D" id="1.10.260.50">
    <property type="match status" value="1"/>
</dbReference>
<dbReference type="InterPro" id="IPR016454">
    <property type="entry name" value="Cysteine_dSase"/>
</dbReference>
<reference evidence="11" key="1">
    <citation type="submission" date="2009-12" db="EMBL/GenBank/DDBJ databases">
        <title>Complete sequence of Treponema azotonutricium strain ZAS-9.</title>
        <authorList>
            <person name="Tetu S.G."/>
            <person name="Matson E."/>
            <person name="Ren Q."/>
            <person name="Seshadri R."/>
            <person name="Elbourne L."/>
            <person name="Hassan K.A."/>
            <person name="Durkin A."/>
            <person name="Radune D."/>
            <person name="Mohamoud Y."/>
            <person name="Shay R."/>
            <person name="Jin S."/>
            <person name="Zhang X."/>
            <person name="Lucey K."/>
            <person name="Ballor N.R."/>
            <person name="Ottesen E."/>
            <person name="Rosenthal R."/>
            <person name="Allen A."/>
            <person name="Leadbetter J.R."/>
            <person name="Paulsen I.T."/>
        </authorList>
    </citation>
    <scope>NUCLEOTIDE SEQUENCE [LARGE SCALE GENOMIC DNA]</scope>
    <source>
        <strain evidence="11">ATCC BAA-888 / DSM 13862 / ZAS-9</strain>
    </source>
</reference>
<dbReference type="SUPFAM" id="SSF53383">
    <property type="entry name" value="PLP-dependent transferases"/>
    <property type="match status" value="1"/>
</dbReference>
<name>F5YCB0_LEAAZ</name>
<comment type="catalytic activity">
    <reaction evidence="8">
        <text>(sulfur carrier)-H + L-cysteine = (sulfur carrier)-SH + L-alanine</text>
        <dbReference type="Rhea" id="RHEA:43892"/>
        <dbReference type="Rhea" id="RHEA-COMP:14737"/>
        <dbReference type="Rhea" id="RHEA-COMP:14739"/>
        <dbReference type="ChEBI" id="CHEBI:29917"/>
        <dbReference type="ChEBI" id="CHEBI:35235"/>
        <dbReference type="ChEBI" id="CHEBI:57972"/>
        <dbReference type="ChEBI" id="CHEBI:64428"/>
        <dbReference type="EC" id="2.8.1.7"/>
    </reaction>
</comment>
<dbReference type="Gene3D" id="3.40.640.10">
    <property type="entry name" value="Type I PLP-dependent aspartate aminotransferase-like (Major domain)"/>
    <property type="match status" value="1"/>
</dbReference>
<dbReference type="InterPro" id="IPR015421">
    <property type="entry name" value="PyrdxlP-dep_Trfase_major"/>
</dbReference>
<dbReference type="GO" id="GO:0051536">
    <property type="term" value="F:iron-sulfur cluster binding"/>
    <property type="evidence" value="ECO:0007669"/>
    <property type="project" value="UniProtKB-KW"/>
</dbReference>
<dbReference type="PANTHER" id="PTHR11601:SF34">
    <property type="entry name" value="CYSTEINE DESULFURASE"/>
    <property type="match status" value="1"/>
</dbReference>
<evidence type="ECO:0000256" key="3">
    <source>
        <dbReference type="ARBA" id="ARBA00022679"/>
    </source>
</evidence>
<dbReference type="Proteomes" id="UP000009222">
    <property type="component" value="Chromosome"/>
</dbReference>
<proteinExistence type="inferred from homology"/>
<keyword evidence="11" id="KW-1185">Reference proteome</keyword>
<keyword evidence="5" id="KW-0663">Pyridoxal phosphate</keyword>
<keyword evidence="7" id="KW-0411">Iron-sulfur</keyword>
<dbReference type="KEGG" id="taz:TREAZ_0459"/>
<evidence type="ECO:0000256" key="4">
    <source>
        <dbReference type="ARBA" id="ARBA00022723"/>
    </source>
</evidence>
<evidence type="ECO:0000259" key="9">
    <source>
        <dbReference type="Pfam" id="PF00266"/>
    </source>
</evidence>
<comment type="cofactor">
    <cofactor evidence="1">
        <name>pyridoxal 5'-phosphate</name>
        <dbReference type="ChEBI" id="CHEBI:597326"/>
    </cofactor>
</comment>
<sequence length="381" mass="41361">MDKRRYFDWAATALPLPSLGDIDIKNTFGNPSSPYAEGRQAKEALEKARSRCAKALKVPAECLYFTSGGTESNALVLHSLLLRPKKVKFLYSAVEHPSVRENCLVLEKLGFSPAIIEVEKDGRVSPEILSKALAKNPDARLAAIMAVNNETGAIMDMEGLSKILRAKDGAPVHFHGDLVQAAGKIPLDIRSWDLDSASFTAHKLGGPRGIGLLYLRKPLEVLYSGGGQERGIRPGTENTSGALALAACLEQYASPDAVKLEQEKARQRWGHLIGGLKKNPRALLIPESRTEDDLRFSPWILQARFKDVPGEVMVRALDSEGFAVSTGSACSSSSPDRPVLEAMGLDEHARLEGIRISQGWSTTLEDIVALLEGIEKALAFL</sequence>
<dbReference type="Pfam" id="PF00266">
    <property type="entry name" value="Aminotran_5"/>
    <property type="match status" value="1"/>
</dbReference>
<dbReference type="InterPro" id="IPR015422">
    <property type="entry name" value="PyrdxlP-dep_Trfase_small"/>
</dbReference>
<accession>F5YCB0</accession>
<dbReference type="PIRSF" id="PIRSF005572">
    <property type="entry name" value="NifS"/>
    <property type="match status" value="1"/>
</dbReference>
<keyword evidence="6" id="KW-0408">Iron</keyword>
<dbReference type="InterPro" id="IPR015424">
    <property type="entry name" value="PyrdxlP-dep_Trfase"/>
</dbReference>
<dbReference type="InterPro" id="IPR000192">
    <property type="entry name" value="Aminotrans_V_dom"/>
</dbReference>
<dbReference type="InParanoid" id="F5YCB0"/>
<dbReference type="eggNOG" id="COG1104">
    <property type="taxonomic scope" value="Bacteria"/>
</dbReference>
<evidence type="ECO:0000256" key="1">
    <source>
        <dbReference type="ARBA" id="ARBA00001933"/>
    </source>
</evidence>
<feature type="domain" description="Aminotransferase class V" evidence="9">
    <location>
        <begin position="6"/>
        <end position="370"/>
    </location>
</feature>
<keyword evidence="4" id="KW-0479">Metal-binding</keyword>
<dbReference type="GO" id="GO:0046872">
    <property type="term" value="F:metal ion binding"/>
    <property type="evidence" value="ECO:0007669"/>
    <property type="project" value="UniProtKB-KW"/>
</dbReference>
<protein>
    <submittedName>
        <fullName evidence="10">Cysteine desulfurase</fullName>
        <ecNumber evidence="10">2.8.1.7</ecNumber>
    </submittedName>
</protein>
<reference evidence="10 11" key="2">
    <citation type="journal article" date="2011" name="ISME J.">
        <title>RNA-seq reveals cooperative metabolic interactions between two termite-gut spirochete species in co-culture.</title>
        <authorList>
            <person name="Rosenthal A.Z."/>
            <person name="Matson E.G."/>
            <person name="Eldar A."/>
            <person name="Leadbetter J.R."/>
        </authorList>
    </citation>
    <scope>NUCLEOTIDE SEQUENCE [LARGE SCALE GENOMIC DNA]</scope>
    <source>
        <strain evidence="11">ATCC BAA-888 / DSM 13862 / ZAS-9</strain>
    </source>
</reference>
<evidence type="ECO:0000313" key="10">
    <source>
        <dbReference type="EMBL" id="AEF80741.1"/>
    </source>
</evidence>
<comment type="similarity">
    <text evidence="2">Belongs to the class-V pyridoxal-phosphate-dependent aminotransferase family. NifS/IscS subfamily.</text>
</comment>
<keyword evidence="3 10" id="KW-0808">Transferase</keyword>
<dbReference type="RefSeq" id="WP_015711488.1">
    <property type="nucleotide sequence ID" value="NC_015577.1"/>
</dbReference>
<evidence type="ECO:0000256" key="7">
    <source>
        <dbReference type="ARBA" id="ARBA00023014"/>
    </source>
</evidence>
<dbReference type="OrthoDB" id="9808002at2"/>
<dbReference type="STRING" id="545695.TREAZ_0459"/>
<dbReference type="AlphaFoldDB" id="F5YCB0"/>
<evidence type="ECO:0000256" key="8">
    <source>
        <dbReference type="ARBA" id="ARBA00050776"/>
    </source>
</evidence>
<dbReference type="GO" id="GO:0031071">
    <property type="term" value="F:cysteine desulfurase activity"/>
    <property type="evidence" value="ECO:0007669"/>
    <property type="project" value="UniProtKB-EC"/>
</dbReference>
<gene>
    <name evidence="10" type="ordered locus">TREAZ_0459</name>
</gene>
<dbReference type="Gene3D" id="3.90.1150.10">
    <property type="entry name" value="Aspartate Aminotransferase, domain 1"/>
    <property type="match status" value="1"/>
</dbReference>
<dbReference type="HOGENOM" id="CLU_003433_0_0_12"/>
<evidence type="ECO:0000256" key="5">
    <source>
        <dbReference type="ARBA" id="ARBA00022898"/>
    </source>
</evidence>
<evidence type="ECO:0000313" key="11">
    <source>
        <dbReference type="Proteomes" id="UP000009222"/>
    </source>
</evidence>
<evidence type="ECO:0000256" key="6">
    <source>
        <dbReference type="ARBA" id="ARBA00023004"/>
    </source>
</evidence>
<dbReference type="EMBL" id="CP001841">
    <property type="protein sequence ID" value="AEF80741.1"/>
    <property type="molecule type" value="Genomic_DNA"/>
</dbReference>